<protein>
    <submittedName>
        <fullName evidence="1">Uncharacterized protein</fullName>
    </submittedName>
</protein>
<evidence type="ECO:0000313" key="1">
    <source>
        <dbReference type="EMBL" id="JAH75698.1"/>
    </source>
</evidence>
<reference evidence="1" key="1">
    <citation type="submission" date="2014-11" db="EMBL/GenBank/DDBJ databases">
        <authorList>
            <person name="Amaro Gonzalez C."/>
        </authorList>
    </citation>
    <scope>NUCLEOTIDE SEQUENCE</scope>
</reference>
<name>A0A0E9VES0_ANGAN</name>
<reference evidence="1" key="2">
    <citation type="journal article" date="2015" name="Fish Shellfish Immunol.">
        <title>Early steps in the European eel (Anguilla anguilla)-Vibrio vulnificus interaction in the gills: Role of the RtxA13 toxin.</title>
        <authorList>
            <person name="Callol A."/>
            <person name="Pajuelo D."/>
            <person name="Ebbesson L."/>
            <person name="Teles M."/>
            <person name="MacKenzie S."/>
            <person name="Amaro C."/>
        </authorList>
    </citation>
    <scope>NUCLEOTIDE SEQUENCE</scope>
</reference>
<proteinExistence type="predicted"/>
<organism evidence="1">
    <name type="scientific">Anguilla anguilla</name>
    <name type="common">European freshwater eel</name>
    <name type="synonym">Muraena anguilla</name>
    <dbReference type="NCBI Taxonomy" id="7936"/>
    <lineage>
        <taxon>Eukaryota</taxon>
        <taxon>Metazoa</taxon>
        <taxon>Chordata</taxon>
        <taxon>Craniata</taxon>
        <taxon>Vertebrata</taxon>
        <taxon>Euteleostomi</taxon>
        <taxon>Actinopterygii</taxon>
        <taxon>Neopterygii</taxon>
        <taxon>Teleostei</taxon>
        <taxon>Anguilliformes</taxon>
        <taxon>Anguillidae</taxon>
        <taxon>Anguilla</taxon>
    </lineage>
</organism>
<dbReference type="AlphaFoldDB" id="A0A0E9VES0"/>
<dbReference type="EMBL" id="GBXM01032879">
    <property type="protein sequence ID" value="JAH75698.1"/>
    <property type="molecule type" value="Transcribed_RNA"/>
</dbReference>
<sequence>MTRNLQEAVKVCLGSGLI</sequence>
<accession>A0A0E9VES0</accession>